<evidence type="ECO:0000256" key="2">
    <source>
        <dbReference type="SAM" id="Phobius"/>
    </source>
</evidence>
<sequence length="115" mass="13225">MPNDPTLGEVMRRLEDVRQDLKEDFRELGTRLDSKVSMERYQLEQQARDTAAAQLAERIKVIEEAREQEAERKRQDEQKAADRRAADRRLLFSAIVAPVLMLLLTVYIQARGAGA</sequence>
<evidence type="ECO:0000313" key="4">
    <source>
        <dbReference type="Proteomes" id="UP000199063"/>
    </source>
</evidence>
<keyword evidence="4" id="KW-1185">Reference proteome</keyword>
<keyword evidence="1" id="KW-0175">Coiled coil</keyword>
<protein>
    <submittedName>
        <fullName evidence="3">Uncharacterized protein</fullName>
    </submittedName>
</protein>
<keyword evidence="2" id="KW-1133">Transmembrane helix</keyword>
<name>A0A1G9ZAS3_9ACTN</name>
<keyword evidence="2" id="KW-0812">Transmembrane</keyword>
<evidence type="ECO:0000313" key="3">
    <source>
        <dbReference type="EMBL" id="SDN17593.1"/>
    </source>
</evidence>
<dbReference type="EMBL" id="FNHI01000021">
    <property type="protein sequence ID" value="SDN17593.1"/>
    <property type="molecule type" value="Genomic_DNA"/>
</dbReference>
<evidence type="ECO:0000256" key="1">
    <source>
        <dbReference type="SAM" id="Coils"/>
    </source>
</evidence>
<dbReference type="STRING" id="1196353.SAMN05444921_12112"/>
<proteinExistence type="predicted"/>
<reference evidence="4" key="1">
    <citation type="submission" date="2016-10" db="EMBL/GenBank/DDBJ databases">
        <authorList>
            <person name="Varghese N."/>
            <person name="Submissions S."/>
        </authorList>
    </citation>
    <scope>NUCLEOTIDE SEQUENCE [LARGE SCALE GENOMIC DNA]</scope>
    <source>
        <strain evidence="4">CGMCC 4.7042</strain>
    </source>
</reference>
<keyword evidence="2" id="KW-0472">Membrane</keyword>
<dbReference type="Proteomes" id="UP000199063">
    <property type="component" value="Unassembled WGS sequence"/>
</dbReference>
<dbReference type="OrthoDB" id="4263358at2"/>
<accession>A0A1G9ZAS3</accession>
<gene>
    <name evidence="3" type="ORF">SAMN05444921_12112</name>
</gene>
<organism evidence="3 4">
    <name type="scientific">Streptomyces wuyuanensis</name>
    <dbReference type="NCBI Taxonomy" id="1196353"/>
    <lineage>
        <taxon>Bacteria</taxon>
        <taxon>Bacillati</taxon>
        <taxon>Actinomycetota</taxon>
        <taxon>Actinomycetes</taxon>
        <taxon>Kitasatosporales</taxon>
        <taxon>Streptomycetaceae</taxon>
        <taxon>Streptomyces</taxon>
    </lineage>
</organism>
<feature type="transmembrane region" description="Helical" evidence="2">
    <location>
        <begin position="90"/>
        <end position="110"/>
    </location>
</feature>
<dbReference type="AlphaFoldDB" id="A0A1G9ZAS3"/>
<feature type="coiled-coil region" evidence="1">
    <location>
        <begin position="11"/>
        <end position="79"/>
    </location>
</feature>